<evidence type="ECO:0000313" key="11">
    <source>
        <dbReference type="Proteomes" id="UP000320333"/>
    </source>
</evidence>
<comment type="function">
    <text evidence="1 9">Component of the MICOS complex, a large protein complex of the mitochondrial inner membrane that plays crucial roles in the maintenance of crista junctions, inner membrane architecture, and formation of contact sites to the outer membrane.</text>
</comment>
<evidence type="ECO:0000256" key="8">
    <source>
        <dbReference type="ARBA" id="ARBA00023136"/>
    </source>
</evidence>
<name>A0A507FAG4_9FUNG</name>
<dbReference type="InterPro" id="IPR007512">
    <property type="entry name" value="Mic10"/>
</dbReference>
<evidence type="ECO:0000256" key="9">
    <source>
        <dbReference type="RuleBase" id="RU363011"/>
    </source>
</evidence>
<dbReference type="STRING" id="246404.A0A507FAG4"/>
<keyword evidence="7 9" id="KW-0496">Mitochondrion</keyword>
<comment type="subcellular location">
    <subcellularLocation>
        <location evidence="2 9">Mitochondrion inner membrane</location>
        <topology evidence="2 9">Single-pass membrane protein</topology>
    </subcellularLocation>
</comment>
<dbReference type="PANTHER" id="PTHR21304">
    <property type="entry name" value="MICOS COMPLEX SUBUNIT MIC10"/>
    <property type="match status" value="1"/>
</dbReference>
<keyword evidence="11" id="KW-1185">Reference proteome</keyword>
<protein>
    <recommendedName>
        <fullName evidence="9">MICOS complex subunit MIC10</fullName>
    </recommendedName>
</protein>
<dbReference type="Proteomes" id="UP000320333">
    <property type="component" value="Unassembled WGS sequence"/>
</dbReference>
<dbReference type="GO" id="GO:0061617">
    <property type="term" value="C:MICOS complex"/>
    <property type="evidence" value="ECO:0007669"/>
    <property type="project" value="UniProtKB-UniRule"/>
</dbReference>
<organism evidence="10 11">
    <name type="scientific">Chytriomyces confervae</name>
    <dbReference type="NCBI Taxonomy" id="246404"/>
    <lineage>
        <taxon>Eukaryota</taxon>
        <taxon>Fungi</taxon>
        <taxon>Fungi incertae sedis</taxon>
        <taxon>Chytridiomycota</taxon>
        <taxon>Chytridiomycota incertae sedis</taxon>
        <taxon>Chytridiomycetes</taxon>
        <taxon>Chytridiales</taxon>
        <taxon>Chytriomycetaceae</taxon>
        <taxon>Chytriomyces</taxon>
    </lineage>
</organism>
<evidence type="ECO:0000256" key="2">
    <source>
        <dbReference type="ARBA" id="ARBA00004434"/>
    </source>
</evidence>
<dbReference type="PANTHER" id="PTHR21304:SF0">
    <property type="entry name" value="MICOS COMPLEX SUBUNIT MIC10"/>
    <property type="match status" value="1"/>
</dbReference>
<keyword evidence="8 9" id="KW-0472">Membrane</keyword>
<accession>A0A507FAG4</accession>
<evidence type="ECO:0000313" key="10">
    <source>
        <dbReference type="EMBL" id="TPX73174.1"/>
    </source>
</evidence>
<evidence type="ECO:0000256" key="5">
    <source>
        <dbReference type="ARBA" id="ARBA00022792"/>
    </source>
</evidence>
<gene>
    <name evidence="10" type="ORF">CcCBS67573_g05569</name>
</gene>
<dbReference type="EMBL" id="QEAP01000204">
    <property type="protein sequence ID" value="TPX73174.1"/>
    <property type="molecule type" value="Genomic_DNA"/>
</dbReference>
<comment type="subunit">
    <text evidence="9">Component of the mitochondrial contact site and cristae organizing system (MICOS) complex.</text>
</comment>
<dbReference type="OrthoDB" id="1916310at2759"/>
<dbReference type="AlphaFoldDB" id="A0A507FAG4"/>
<keyword evidence="5 9" id="KW-0999">Mitochondrion inner membrane</keyword>
<comment type="caution">
    <text evidence="10">The sequence shown here is derived from an EMBL/GenBank/DDBJ whole genome shotgun (WGS) entry which is preliminary data.</text>
</comment>
<reference evidence="10 11" key="1">
    <citation type="journal article" date="2019" name="Sci. Rep.">
        <title>Comparative genomics of chytrid fungi reveal insights into the obligate biotrophic and pathogenic lifestyle of Synchytrium endobioticum.</title>
        <authorList>
            <person name="van de Vossenberg B.T.L.H."/>
            <person name="Warris S."/>
            <person name="Nguyen H.D.T."/>
            <person name="van Gent-Pelzer M.P.E."/>
            <person name="Joly D.L."/>
            <person name="van de Geest H.C."/>
            <person name="Bonants P.J.M."/>
            <person name="Smith D.S."/>
            <person name="Levesque C.A."/>
            <person name="van der Lee T.A.J."/>
        </authorList>
    </citation>
    <scope>NUCLEOTIDE SEQUENCE [LARGE SCALE GENOMIC DNA]</scope>
    <source>
        <strain evidence="10 11">CBS 675.73</strain>
    </source>
</reference>
<evidence type="ECO:0000256" key="7">
    <source>
        <dbReference type="ARBA" id="ARBA00023128"/>
    </source>
</evidence>
<evidence type="ECO:0000256" key="1">
    <source>
        <dbReference type="ARBA" id="ARBA00002689"/>
    </source>
</evidence>
<proteinExistence type="inferred from homology"/>
<keyword evidence="6 9" id="KW-1133">Transmembrane helix</keyword>
<dbReference type="Pfam" id="PF04418">
    <property type="entry name" value="DUF543"/>
    <property type="match status" value="1"/>
</dbReference>
<evidence type="ECO:0000256" key="3">
    <source>
        <dbReference type="ARBA" id="ARBA00006792"/>
    </source>
</evidence>
<keyword evidence="4 9" id="KW-0812">Transmembrane</keyword>
<sequence>MASTVDKSSEELSRKMDQCLSNTAISAALGLSTGIVASVLFFRRKTWPIAFGTGLGVGIASDDCSRSFNPDVTLAHRLQSLQGFLPKESLESYLPK</sequence>
<evidence type="ECO:0000256" key="4">
    <source>
        <dbReference type="ARBA" id="ARBA00022692"/>
    </source>
</evidence>
<evidence type="ECO:0000256" key="6">
    <source>
        <dbReference type="ARBA" id="ARBA00022989"/>
    </source>
</evidence>
<feature type="transmembrane region" description="Helical" evidence="9">
    <location>
        <begin position="20"/>
        <end position="42"/>
    </location>
</feature>
<comment type="similarity">
    <text evidence="3 9">Belongs to the MICOS complex subunit Mic10 family.</text>
</comment>